<sequence>MRKSEGSGLRREEILALQWDCVDLGGTPHIEVKRALRFEHNRPVVSDKLKTKSAKRTIPIPDVLADCLRGEKEKSTSEYVIANSEGGPLSGSQFKSLWNAVIVRTTRKRTYKTWDHGKIRTGTIEPKLGEKARHQNHYYTIDFDVTPHLLRHTYITNLLLAGIDIKTVQYLAGHKRSRITLDIYAHLVYNRPEELIGKVRNAFGNTPDSEEEESDGNLEETQKVKV</sequence>
<evidence type="ECO:0000313" key="5">
    <source>
        <dbReference type="Proteomes" id="UP000064844"/>
    </source>
</evidence>
<dbReference type="Gene3D" id="1.10.443.10">
    <property type="entry name" value="Intergrase catalytic core"/>
    <property type="match status" value="1"/>
</dbReference>
<dbReference type="InterPro" id="IPR002104">
    <property type="entry name" value="Integrase_catalytic"/>
</dbReference>
<protein>
    <recommendedName>
        <fullName evidence="3">Tyr recombinase domain-containing protein</fullName>
    </recommendedName>
</protein>
<dbReference type="PATRIC" id="fig|1297617.4.peg.776"/>
<dbReference type="AlphaFoldDB" id="A0A0S2W1A3"/>
<dbReference type="PROSITE" id="PS51898">
    <property type="entry name" value="TYR_RECOMBINASE"/>
    <property type="match status" value="1"/>
</dbReference>
<proteinExistence type="predicted"/>
<feature type="domain" description="Tyr recombinase" evidence="3">
    <location>
        <begin position="1"/>
        <end position="197"/>
    </location>
</feature>
<evidence type="ECO:0000259" key="3">
    <source>
        <dbReference type="PROSITE" id="PS51898"/>
    </source>
</evidence>
<evidence type="ECO:0000256" key="1">
    <source>
        <dbReference type="ARBA" id="ARBA00023172"/>
    </source>
</evidence>
<reference evidence="4 5" key="1">
    <citation type="journal article" date="2015" name="Nat. Commun.">
        <title>Production of butyrate from lysine and the Amadori product fructoselysine by a human gut commensal.</title>
        <authorList>
            <person name="Bui T.P."/>
            <person name="Ritari J."/>
            <person name="Boeren S."/>
            <person name="de Waard P."/>
            <person name="Plugge C.M."/>
            <person name="de Vos W.M."/>
        </authorList>
    </citation>
    <scope>NUCLEOTIDE SEQUENCE [LARGE SCALE GENOMIC DNA]</scope>
    <source>
        <strain evidence="4 5">AF211</strain>
    </source>
</reference>
<accession>A0A0S2W1A3</accession>
<dbReference type="Pfam" id="PF00589">
    <property type="entry name" value="Phage_integrase"/>
    <property type="match status" value="1"/>
</dbReference>
<dbReference type="STRING" id="1297617.IB211_00763c"/>
<dbReference type="PANTHER" id="PTHR30349">
    <property type="entry name" value="PHAGE INTEGRASE-RELATED"/>
    <property type="match status" value="1"/>
</dbReference>
<keyword evidence="5" id="KW-1185">Reference proteome</keyword>
<organism evidence="4 5">
    <name type="scientific">Intestinimonas butyriciproducens</name>
    <dbReference type="NCBI Taxonomy" id="1297617"/>
    <lineage>
        <taxon>Bacteria</taxon>
        <taxon>Bacillati</taxon>
        <taxon>Bacillota</taxon>
        <taxon>Clostridia</taxon>
        <taxon>Eubacteriales</taxon>
        <taxon>Intestinimonas</taxon>
    </lineage>
</organism>
<dbReference type="GO" id="GO:0015074">
    <property type="term" value="P:DNA integration"/>
    <property type="evidence" value="ECO:0007669"/>
    <property type="project" value="InterPro"/>
</dbReference>
<dbReference type="RefSeq" id="WP_082636004.1">
    <property type="nucleotide sequence ID" value="NZ_CP011307.1"/>
</dbReference>
<dbReference type="SUPFAM" id="SSF56349">
    <property type="entry name" value="DNA breaking-rejoining enzymes"/>
    <property type="match status" value="1"/>
</dbReference>
<dbReference type="EMBL" id="CP011307">
    <property type="protein sequence ID" value="ALP93158.1"/>
    <property type="molecule type" value="Genomic_DNA"/>
</dbReference>
<evidence type="ECO:0000256" key="2">
    <source>
        <dbReference type="SAM" id="MobiDB-lite"/>
    </source>
</evidence>
<dbReference type="InterPro" id="IPR013762">
    <property type="entry name" value="Integrase-like_cat_sf"/>
</dbReference>
<dbReference type="PANTHER" id="PTHR30349:SF64">
    <property type="entry name" value="PROPHAGE INTEGRASE INTD-RELATED"/>
    <property type="match status" value="1"/>
</dbReference>
<feature type="compositionally biased region" description="Acidic residues" evidence="2">
    <location>
        <begin position="208"/>
        <end position="218"/>
    </location>
</feature>
<evidence type="ECO:0000313" key="4">
    <source>
        <dbReference type="EMBL" id="ALP93158.1"/>
    </source>
</evidence>
<feature type="region of interest" description="Disordered" evidence="2">
    <location>
        <begin position="201"/>
        <end position="226"/>
    </location>
</feature>
<reference evidence="5" key="2">
    <citation type="submission" date="2015-04" db="EMBL/GenBank/DDBJ databases">
        <title>A butyrogenic pathway from the amino acid lysine in a human gut commensal.</title>
        <authorList>
            <person name="de Vos W.M."/>
            <person name="Bui N.T.P."/>
            <person name="Plugge C.M."/>
            <person name="Ritari J."/>
        </authorList>
    </citation>
    <scope>NUCLEOTIDE SEQUENCE [LARGE SCALE GENOMIC DNA]</scope>
    <source>
        <strain evidence="5">AF211</strain>
    </source>
</reference>
<dbReference type="InterPro" id="IPR011010">
    <property type="entry name" value="DNA_brk_join_enz"/>
</dbReference>
<dbReference type="GO" id="GO:0006310">
    <property type="term" value="P:DNA recombination"/>
    <property type="evidence" value="ECO:0007669"/>
    <property type="project" value="UniProtKB-KW"/>
</dbReference>
<dbReference type="KEGG" id="ibu:IB211_00763c"/>
<dbReference type="Proteomes" id="UP000064844">
    <property type="component" value="Chromosome"/>
</dbReference>
<dbReference type="InterPro" id="IPR050090">
    <property type="entry name" value="Tyrosine_recombinase_XerCD"/>
</dbReference>
<dbReference type="CDD" id="cd01189">
    <property type="entry name" value="INT_ICEBs1_C_like"/>
    <property type="match status" value="1"/>
</dbReference>
<name>A0A0S2W1A3_9FIRM</name>
<dbReference type="GO" id="GO:0003677">
    <property type="term" value="F:DNA binding"/>
    <property type="evidence" value="ECO:0007669"/>
    <property type="project" value="InterPro"/>
</dbReference>
<keyword evidence="1" id="KW-0233">DNA recombination</keyword>
<gene>
    <name evidence="4" type="ORF">IB211_00763c</name>
</gene>